<accession>A0ACC0A3X7</accession>
<gene>
    <name evidence="1" type="ORF">M9H77_32789</name>
</gene>
<comment type="caution">
    <text evidence="1">The sequence shown here is derived from an EMBL/GenBank/DDBJ whole genome shotgun (WGS) entry which is preliminary data.</text>
</comment>
<proteinExistence type="predicted"/>
<name>A0ACC0A3X7_CATRO</name>
<evidence type="ECO:0000313" key="1">
    <source>
        <dbReference type="EMBL" id="KAI5655602.1"/>
    </source>
</evidence>
<dbReference type="EMBL" id="CM044707">
    <property type="protein sequence ID" value="KAI5655602.1"/>
    <property type="molecule type" value="Genomic_DNA"/>
</dbReference>
<sequence length="583" mass="65495">MESRKTPPPSVLGNHFVDIHEVLHEEDEENMNSHHEEDKQGKISQQKQQIKNREGKRGSNNNYKTAFSRQVSLETGFSVLNGDSKRKEEEGRRVLSRSGKSLGAFCSVRDRDSRGGVGVGVDGRKGDFNMFRTKSALSRQNSSALPRRESGIMMMDSQKNDTIVEGIDESVNKSVPAGRYFAALRGPELDQVKDSEDILLPKDEKWPFLLRFPIGCFGICLGLSSQAILWRALSTSPSTKFLHIPPYINFCLWLLALCVLIAISITYALKCAFYFEAVRREYFHPVRVNFFFAPWVVCMFLAIGTPSRIAPDTLHPVVWCVFMAPILLLDLKIYGQWLSGGKRRLCQVANPSSHLSVVGNFVGAILAAKVGWNEAGKFLWAVGFAHYLVVFVTLYQRLPTSEALPKELHPVYSMFIATPAAASIAWGSLYGEFDGLSRTCYFIALFLFLSLFVRVNFFRGFRFSVAWWSYTFPMTTVSIATIKYAEEVPCFISKGLALSLSFMSSTMVSILLVSTLLHAFVWRTLFPNDLAIAITKRRQGKEKKPLKKSSYNVKGWTKQTPLSLVSSTIKKQNSQKKGSDGEN</sequence>
<organism evidence="1 2">
    <name type="scientific">Catharanthus roseus</name>
    <name type="common">Madagascar periwinkle</name>
    <name type="synonym">Vinca rosea</name>
    <dbReference type="NCBI Taxonomy" id="4058"/>
    <lineage>
        <taxon>Eukaryota</taxon>
        <taxon>Viridiplantae</taxon>
        <taxon>Streptophyta</taxon>
        <taxon>Embryophyta</taxon>
        <taxon>Tracheophyta</taxon>
        <taxon>Spermatophyta</taxon>
        <taxon>Magnoliopsida</taxon>
        <taxon>eudicotyledons</taxon>
        <taxon>Gunneridae</taxon>
        <taxon>Pentapetalae</taxon>
        <taxon>asterids</taxon>
        <taxon>lamiids</taxon>
        <taxon>Gentianales</taxon>
        <taxon>Apocynaceae</taxon>
        <taxon>Rauvolfioideae</taxon>
        <taxon>Vinceae</taxon>
        <taxon>Catharanthinae</taxon>
        <taxon>Catharanthus</taxon>
    </lineage>
</organism>
<evidence type="ECO:0000313" key="2">
    <source>
        <dbReference type="Proteomes" id="UP001060085"/>
    </source>
</evidence>
<reference evidence="2" key="1">
    <citation type="journal article" date="2023" name="Nat. Plants">
        <title>Single-cell RNA sequencing provides a high-resolution roadmap for understanding the multicellular compartmentation of specialized metabolism.</title>
        <authorList>
            <person name="Sun S."/>
            <person name="Shen X."/>
            <person name="Li Y."/>
            <person name="Li Y."/>
            <person name="Wang S."/>
            <person name="Li R."/>
            <person name="Zhang H."/>
            <person name="Shen G."/>
            <person name="Guo B."/>
            <person name="Wei J."/>
            <person name="Xu J."/>
            <person name="St-Pierre B."/>
            <person name="Chen S."/>
            <person name="Sun C."/>
        </authorList>
    </citation>
    <scope>NUCLEOTIDE SEQUENCE [LARGE SCALE GENOMIC DNA]</scope>
</reference>
<keyword evidence="2" id="KW-1185">Reference proteome</keyword>
<protein>
    <submittedName>
        <fullName evidence="1">Uncharacterized protein</fullName>
    </submittedName>
</protein>
<dbReference type="Proteomes" id="UP001060085">
    <property type="component" value="Linkage Group LG07"/>
</dbReference>